<name>A0A6A6IPM2_9PLEO</name>
<dbReference type="EMBL" id="ML987192">
    <property type="protein sequence ID" value="KAF2252197.1"/>
    <property type="molecule type" value="Genomic_DNA"/>
</dbReference>
<dbReference type="GO" id="GO:0016020">
    <property type="term" value="C:membrane"/>
    <property type="evidence" value="ECO:0007669"/>
    <property type="project" value="GOC"/>
</dbReference>
<dbReference type="GO" id="GO:0000225">
    <property type="term" value="F:N-acetylglucosaminylphosphatidylinositol deacetylase activity"/>
    <property type="evidence" value="ECO:0007669"/>
    <property type="project" value="UniProtKB-EC"/>
</dbReference>
<dbReference type="InterPro" id="IPR003737">
    <property type="entry name" value="GlcNAc_PI_deacetylase-related"/>
</dbReference>
<organism evidence="3 4">
    <name type="scientific">Trematosphaeria pertusa</name>
    <dbReference type="NCBI Taxonomy" id="390896"/>
    <lineage>
        <taxon>Eukaryota</taxon>
        <taxon>Fungi</taxon>
        <taxon>Dikarya</taxon>
        <taxon>Ascomycota</taxon>
        <taxon>Pezizomycotina</taxon>
        <taxon>Dothideomycetes</taxon>
        <taxon>Pleosporomycetidae</taxon>
        <taxon>Pleosporales</taxon>
        <taxon>Massarineae</taxon>
        <taxon>Trematosphaeriaceae</taxon>
        <taxon>Trematosphaeria</taxon>
    </lineage>
</organism>
<accession>A0A6A6IPM2</accession>
<sequence length="279" mass="31030">MSWVTWASVPILIFGLWLYTSHLSKSFPTLQGKRILLLIAHPDDEAMFFAPTLLALTRPALGNHVKILCLSSGDADGLGEVRKKELVNSALQLGLGAPQDIHIVEDKNFPDSMTVTWHPRLISNLLTSAFAPKMASVSSKEAPQATIDAIITFDAHGISSHPNHKSLHNGAHAFLKALMHRHSGWECPIKLYTLTTTSIFRKYLSLVDAPATLVGSVISKKELGSFPTPLLFVSSPIGYRTAQKAMTTAHESQMRWFRWGWITFSRYMILNDLKKEKTL</sequence>
<dbReference type="Pfam" id="PF02585">
    <property type="entry name" value="PIG-L"/>
    <property type="match status" value="1"/>
</dbReference>
<dbReference type="PANTHER" id="PTHR12993:SF11">
    <property type="entry name" value="N-ACETYLGLUCOSAMINYL-PHOSPHATIDYLINOSITOL DE-N-ACETYLASE"/>
    <property type="match status" value="1"/>
</dbReference>
<dbReference type="UniPathway" id="UPA00196"/>
<dbReference type="PANTHER" id="PTHR12993">
    <property type="entry name" value="N-ACETYLGLUCOSAMINYL-PHOSPHATIDYLINOSITOL DE-N-ACETYLASE-RELATED"/>
    <property type="match status" value="1"/>
</dbReference>
<evidence type="ECO:0000256" key="1">
    <source>
        <dbReference type="ARBA" id="ARBA00006066"/>
    </source>
</evidence>
<protein>
    <recommendedName>
        <fullName evidence="2">N-acetylglucosaminylphosphatidylinositol deacetylase</fullName>
        <ecNumber evidence="2">3.5.1.89</ecNumber>
    </recommendedName>
</protein>
<dbReference type="AlphaFoldDB" id="A0A6A6IPM2"/>
<dbReference type="SUPFAM" id="SSF102588">
    <property type="entry name" value="LmbE-like"/>
    <property type="match status" value="1"/>
</dbReference>
<reference evidence="3" key="1">
    <citation type="journal article" date="2020" name="Stud. Mycol.">
        <title>101 Dothideomycetes genomes: a test case for predicting lifestyles and emergence of pathogens.</title>
        <authorList>
            <person name="Haridas S."/>
            <person name="Albert R."/>
            <person name="Binder M."/>
            <person name="Bloem J."/>
            <person name="Labutti K."/>
            <person name="Salamov A."/>
            <person name="Andreopoulos B."/>
            <person name="Baker S."/>
            <person name="Barry K."/>
            <person name="Bills G."/>
            <person name="Bluhm B."/>
            <person name="Cannon C."/>
            <person name="Castanera R."/>
            <person name="Culley D."/>
            <person name="Daum C."/>
            <person name="Ezra D."/>
            <person name="Gonzalez J."/>
            <person name="Henrissat B."/>
            <person name="Kuo A."/>
            <person name="Liang C."/>
            <person name="Lipzen A."/>
            <person name="Lutzoni F."/>
            <person name="Magnuson J."/>
            <person name="Mondo S."/>
            <person name="Nolan M."/>
            <person name="Ohm R."/>
            <person name="Pangilinan J."/>
            <person name="Park H.-J."/>
            <person name="Ramirez L."/>
            <person name="Alfaro M."/>
            <person name="Sun H."/>
            <person name="Tritt A."/>
            <person name="Yoshinaga Y."/>
            <person name="Zwiers L.-H."/>
            <person name="Turgeon B."/>
            <person name="Goodwin S."/>
            <person name="Spatafora J."/>
            <person name="Crous P."/>
            <person name="Grigoriev I."/>
        </authorList>
    </citation>
    <scope>NUCLEOTIDE SEQUENCE</scope>
    <source>
        <strain evidence="3">CBS 122368</strain>
    </source>
</reference>
<evidence type="ECO:0000313" key="3">
    <source>
        <dbReference type="EMBL" id="KAF2252197.1"/>
    </source>
</evidence>
<dbReference type="GO" id="GO:0005783">
    <property type="term" value="C:endoplasmic reticulum"/>
    <property type="evidence" value="ECO:0007669"/>
    <property type="project" value="TreeGrafter"/>
</dbReference>
<dbReference type="Gene3D" id="3.40.50.10320">
    <property type="entry name" value="LmbE-like"/>
    <property type="match status" value="1"/>
</dbReference>
<proteinExistence type="inferred from homology"/>
<gene>
    <name evidence="3" type="ORF">BU26DRAFT_561954</name>
</gene>
<dbReference type="EC" id="3.5.1.89" evidence="2"/>
<evidence type="ECO:0000256" key="2">
    <source>
        <dbReference type="ARBA" id="ARBA00012176"/>
    </source>
</evidence>
<dbReference type="OrthoDB" id="440160at2759"/>
<evidence type="ECO:0000313" key="4">
    <source>
        <dbReference type="Proteomes" id="UP000800094"/>
    </source>
</evidence>
<dbReference type="GO" id="GO:0006506">
    <property type="term" value="P:GPI anchor biosynthetic process"/>
    <property type="evidence" value="ECO:0007669"/>
    <property type="project" value="UniProtKB-UniPathway"/>
</dbReference>
<keyword evidence="4" id="KW-1185">Reference proteome</keyword>
<dbReference type="GeneID" id="54586306"/>
<dbReference type="InterPro" id="IPR024078">
    <property type="entry name" value="LmbE-like_dom_sf"/>
</dbReference>
<dbReference type="RefSeq" id="XP_033687201.1">
    <property type="nucleotide sequence ID" value="XM_033832976.1"/>
</dbReference>
<dbReference type="Proteomes" id="UP000800094">
    <property type="component" value="Unassembled WGS sequence"/>
</dbReference>
<comment type="similarity">
    <text evidence="1">Belongs to the PIGL family.</text>
</comment>